<protein>
    <recommendedName>
        <fullName evidence="4">Phosphatidylglycerol/phosphatidylinositol transfer protein</fullName>
    </recommendedName>
</protein>
<feature type="chain" id="PRO_5012101493" description="Phosphatidylglycerol/phosphatidylinositol transfer protein" evidence="1">
    <location>
        <begin position="19"/>
        <end position="164"/>
    </location>
</feature>
<reference evidence="2 3" key="1">
    <citation type="submission" date="2016-07" db="EMBL/GenBank/DDBJ databases">
        <title>Pervasive Adenine N6-methylation of Active Genes in Fungi.</title>
        <authorList>
            <consortium name="DOE Joint Genome Institute"/>
            <person name="Mondo S.J."/>
            <person name="Dannebaum R.O."/>
            <person name="Kuo R.C."/>
            <person name="Labutti K."/>
            <person name="Haridas S."/>
            <person name="Kuo A."/>
            <person name="Salamov A."/>
            <person name="Ahrendt S.R."/>
            <person name="Lipzen A."/>
            <person name="Sullivan W."/>
            <person name="Andreopoulos W.B."/>
            <person name="Clum A."/>
            <person name="Lindquist E."/>
            <person name="Daum C."/>
            <person name="Ramamoorthy G.K."/>
            <person name="Gryganskyi A."/>
            <person name="Culley D."/>
            <person name="Magnuson J.K."/>
            <person name="James T.Y."/>
            <person name="O'Malley M.A."/>
            <person name="Stajich J.E."/>
            <person name="Spatafora J.W."/>
            <person name="Visel A."/>
            <person name="Grigoriev I.V."/>
        </authorList>
    </citation>
    <scope>NUCLEOTIDE SEQUENCE [LARGE SCALE GENOMIC DNA]</scope>
    <source>
        <strain evidence="2 3">JEL800</strain>
    </source>
</reference>
<accession>A0A1Y2CXF6</accession>
<dbReference type="Proteomes" id="UP000193642">
    <property type="component" value="Unassembled WGS sequence"/>
</dbReference>
<evidence type="ECO:0000256" key="1">
    <source>
        <dbReference type="SAM" id="SignalP"/>
    </source>
</evidence>
<keyword evidence="3" id="KW-1185">Reference proteome</keyword>
<keyword evidence="1" id="KW-0732">Signal</keyword>
<name>A0A1Y2CXF6_9FUNG</name>
<proteinExistence type="predicted"/>
<evidence type="ECO:0008006" key="4">
    <source>
        <dbReference type="Google" id="ProtNLM"/>
    </source>
</evidence>
<feature type="signal peptide" evidence="1">
    <location>
        <begin position="1"/>
        <end position="18"/>
    </location>
</feature>
<comment type="caution">
    <text evidence="2">The sequence shown here is derived from an EMBL/GenBank/DDBJ whole genome shotgun (WGS) entry which is preliminary data.</text>
</comment>
<sequence>MFGTILTATLAIAATASSRPVYRDNYFEERGLNVKANNTFFFCGGTAHIKSIYVSPYNPPNPINIQLTGTNFDTAWLGGTVEFNYTLKDTSGLAVEGSDKSITVDICKSGVTCPVSRGNFVVNFNIPPPTAQRSQTGLLSAVNIQFTDSYGYQKFCIYNPVYAL</sequence>
<evidence type="ECO:0000313" key="3">
    <source>
        <dbReference type="Proteomes" id="UP000193642"/>
    </source>
</evidence>
<organism evidence="2 3">
    <name type="scientific">Rhizoclosmatium globosum</name>
    <dbReference type="NCBI Taxonomy" id="329046"/>
    <lineage>
        <taxon>Eukaryota</taxon>
        <taxon>Fungi</taxon>
        <taxon>Fungi incertae sedis</taxon>
        <taxon>Chytridiomycota</taxon>
        <taxon>Chytridiomycota incertae sedis</taxon>
        <taxon>Chytridiomycetes</taxon>
        <taxon>Chytridiales</taxon>
        <taxon>Chytriomycetaceae</taxon>
        <taxon>Rhizoclosmatium</taxon>
    </lineage>
</organism>
<dbReference type="EMBL" id="MCGO01000005">
    <property type="protein sequence ID" value="ORY51576.1"/>
    <property type="molecule type" value="Genomic_DNA"/>
</dbReference>
<dbReference type="AlphaFoldDB" id="A0A1Y2CXF6"/>
<dbReference type="OrthoDB" id="2138409at2759"/>
<gene>
    <name evidence="2" type="ORF">BCR33DRAFT_712610</name>
</gene>
<evidence type="ECO:0000313" key="2">
    <source>
        <dbReference type="EMBL" id="ORY51576.1"/>
    </source>
</evidence>